<dbReference type="InterPro" id="IPR029069">
    <property type="entry name" value="HotDog_dom_sf"/>
</dbReference>
<feature type="domain" description="Peroxisomal multifunctional enzyme type 2-like N-terminal" evidence="2">
    <location>
        <begin position="20"/>
        <end position="146"/>
    </location>
</feature>
<evidence type="ECO:0000313" key="4">
    <source>
        <dbReference type="Proteomes" id="UP000027746"/>
    </source>
</evidence>
<dbReference type="AlphaFoldDB" id="A0A073IVQ1"/>
<dbReference type="EMBL" id="JAMD01000014">
    <property type="protein sequence ID" value="KEJ94423.1"/>
    <property type="molecule type" value="Genomic_DNA"/>
</dbReference>
<dbReference type="GO" id="GO:0044594">
    <property type="term" value="F:17-beta-hydroxysteroid dehydrogenase (NAD+) activity"/>
    <property type="evidence" value="ECO:0007669"/>
    <property type="project" value="TreeGrafter"/>
</dbReference>
<evidence type="ECO:0000259" key="1">
    <source>
        <dbReference type="Pfam" id="PF01575"/>
    </source>
</evidence>
<dbReference type="CDD" id="cd03448">
    <property type="entry name" value="HDE_HSD"/>
    <property type="match status" value="1"/>
</dbReference>
<dbReference type="Proteomes" id="UP000027746">
    <property type="component" value="Unassembled WGS sequence"/>
</dbReference>
<evidence type="ECO:0000313" key="3">
    <source>
        <dbReference type="EMBL" id="KEJ94423.1"/>
    </source>
</evidence>
<gene>
    <name evidence="3" type="ORF">SUH3_07090</name>
</gene>
<organism evidence="3 4">
    <name type="scientific">Pseudosulfitobacter pseudonitzschiae</name>
    <dbReference type="NCBI Taxonomy" id="1402135"/>
    <lineage>
        <taxon>Bacteria</taxon>
        <taxon>Pseudomonadati</taxon>
        <taxon>Pseudomonadota</taxon>
        <taxon>Alphaproteobacteria</taxon>
        <taxon>Rhodobacterales</taxon>
        <taxon>Roseobacteraceae</taxon>
        <taxon>Pseudosulfitobacter</taxon>
    </lineage>
</organism>
<keyword evidence="4" id="KW-1185">Reference proteome</keyword>
<accession>A0A073IVQ1</accession>
<protein>
    <submittedName>
        <fullName evidence="3">3-alpha,7-alpha, 12-alpha-trihydroxy-5-beta-cholest-24-enoyl-CoA hydratase</fullName>
    </submittedName>
</protein>
<reference evidence="3 4" key="1">
    <citation type="submission" date="2014-01" db="EMBL/GenBank/DDBJ databases">
        <title>Sulfitobacter sp. H3 (MCCC 1A00686) Genome Sequencing.</title>
        <authorList>
            <person name="Lai Q."/>
            <person name="Hong Z."/>
        </authorList>
    </citation>
    <scope>NUCLEOTIDE SEQUENCE [LARGE SCALE GENOMIC DNA]</scope>
    <source>
        <strain evidence="3 4">H3</strain>
    </source>
</reference>
<proteinExistence type="predicted"/>
<dbReference type="InterPro" id="IPR054357">
    <property type="entry name" value="MFE-2_N"/>
</dbReference>
<dbReference type="Pfam" id="PF22622">
    <property type="entry name" value="MFE-2_hydrat-2_N"/>
    <property type="match status" value="1"/>
</dbReference>
<dbReference type="Gene3D" id="3.10.129.10">
    <property type="entry name" value="Hotdog Thioesterase"/>
    <property type="match status" value="2"/>
</dbReference>
<dbReference type="PANTHER" id="PTHR13078:SF56">
    <property type="entry name" value="PEROXISOMAL MULTIFUNCTIONAL ENZYME TYPE 2"/>
    <property type="match status" value="1"/>
</dbReference>
<comment type="caution">
    <text evidence="3">The sequence shown here is derived from an EMBL/GenBank/DDBJ whole genome shotgun (WGS) entry which is preliminary data.</text>
</comment>
<dbReference type="GO" id="GO:0006635">
    <property type="term" value="P:fatty acid beta-oxidation"/>
    <property type="evidence" value="ECO:0007669"/>
    <property type="project" value="TreeGrafter"/>
</dbReference>
<dbReference type="RefSeq" id="WP_174226635.1">
    <property type="nucleotide sequence ID" value="NZ_FQVP01000012.1"/>
</dbReference>
<name>A0A073IVQ1_9RHOB</name>
<dbReference type="GO" id="GO:0004300">
    <property type="term" value="F:enoyl-CoA hydratase activity"/>
    <property type="evidence" value="ECO:0007669"/>
    <property type="project" value="TreeGrafter"/>
</dbReference>
<dbReference type="PANTHER" id="PTHR13078">
    <property type="entry name" value="PEROXISOMAL MULTIFUNCTIONAL ENZYME TYPE 2-RELATED"/>
    <property type="match status" value="1"/>
</dbReference>
<dbReference type="InterPro" id="IPR002539">
    <property type="entry name" value="MaoC-like_dom"/>
</dbReference>
<dbReference type="SUPFAM" id="SSF54637">
    <property type="entry name" value="Thioesterase/thiol ester dehydrase-isomerase"/>
    <property type="match status" value="2"/>
</dbReference>
<dbReference type="GO" id="GO:0003857">
    <property type="term" value="F:(3S)-3-hydroxyacyl-CoA dehydrogenase (NAD+) activity"/>
    <property type="evidence" value="ECO:0007669"/>
    <property type="project" value="TreeGrafter"/>
</dbReference>
<dbReference type="Pfam" id="PF01575">
    <property type="entry name" value="MaoC_dehydratas"/>
    <property type="match status" value="1"/>
</dbReference>
<feature type="domain" description="MaoC-like" evidence="1">
    <location>
        <begin position="164"/>
        <end position="267"/>
    </location>
</feature>
<evidence type="ECO:0000259" key="2">
    <source>
        <dbReference type="Pfam" id="PF22622"/>
    </source>
</evidence>
<sequence>MPLDFEALSDWDFEEIRQSLTERDTILYALGLGFGEDPTDKKELAFVYEDGLKAVPSMAVTMGYPGFWLRDPRTGVNWQQVLHGEQWLDIYKPLPVNGNIIGRSKIDFISDKGEGKGAVIYQSREIIDADSGEKLARVAMSAFCRGDGGFGGENKPGPAPAVLPDRAPDHICDIETLPRQALIYRLSGDYNPLHADPDVARSVGFDRPILHGLATYGLAARAILKTSLDYDASRLVGLDVRFSAPVYPGETVRFEIWEEDGQARFRASIPERDVVVLNNGAARFA</sequence>